<evidence type="ECO:0000256" key="1">
    <source>
        <dbReference type="ARBA" id="ARBA00006479"/>
    </source>
</evidence>
<dbReference type="RefSeq" id="WP_215922605.1">
    <property type="nucleotide sequence ID" value="NZ_JAHKNI010000015.1"/>
</dbReference>
<dbReference type="EMBL" id="JAHKNI010000015">
    <property type="protein sequence ID" value="MBU3066514.1"/>
    <property type="molecule type" value="Genomic_DNA"/>
</dbReference>
<comment type="similarity">
    <text evidence="1">Belongs to the ROK (NagC/XylR) family.</text>
</comment>
<dbReference type="SUPFAM" id="SSF53067">
    <property type="entry name" value="Actin-like ATPase domain"/>
    <property type="match status" value="1"/>
</dbReference>
<dbReference type="Pfam" id="PF00480">
    <property type="entry name" value="ROK"/>
    <property type="match status" value="1"/>
</dbReference>
<accession>A0ABS6B874</accession>
<protein>
    <submittedName>
        <fullName evidence="3">ROK family transcriptional regulator</fullName>
    </submittedName>
</protein>
<feature type="domain" description="HTH marR-type" evidence="2">
    <location>
        <begin position="23"/>
        <end position="65"/>
    </location>
</feature>
<dbReference type="Pfam" id="PF12802">
    <property type="entry name" value="MarR_2"/>
    <property type="match status" value="1"/>
</dbReference>
<keyword evidence="4" id="KW-1185">Reference proteome</keyword>
<dbReference type="PANTHER" id="PTHR18964:SF149">
    <property type="entry name" value="BIFUNCTIONAL UDP-N-ACETYLGLUCOSAMINE 2-EPIMERASE_N-ACETYLMANNOSAMINE KINASE"/>
    <property type="match status" value="1"/>
</dbReference>
<name>A0ABS6B874_9NOCA</name>
<reference evidence="3 4" key="1">
    <citation type="submission" date="2021-06" db="EMBL/GenBank/DDBJ databases">
        <title>Actinomycetes sequencing.</title>
        <authorList>
            <person name="Shan Q."/>
        </authorList>
    </citation>
    <scope>NUCLEOTIDE SEQUENCE [LARGE SCALE GENOMIC DNA]</scope>
    <source>
        <strain evidence="3 4">NEAU-G5</strain>
    </source>
</reference>
<dbReference type="SUPFAM" id="SSF46785">
    <property type="entry name" value="Winged helix' DNA-binding domain"/>
    <property type="match status" value="1"/>
</dbReference>
<comment type="caution">
    <text evidence="3">The sequence shown here is derived from an EMBL/GenBank/DDBJ whole genome shotgun (WGS) entry which is preliminary data.</text>
</comment>
<dbReference type="InterPro" id="IPR036388">
    <property type="entry name" value="WH-like_DNA-bd_sf"/>
</dbReference>
<organism evidence="3 4">
    <name type="scientific">Nocardia albiluteola</name>
    <dbReference type="NCBI Taxonomy" id="2842303"/>
    <lineage>
        <taxon>Bacteria</taxon>
        <taxon>Bacillati</taxon>
        <taxon>Actinomycetota</taxon>
        <taxon>Actinomycetes</taxon>
        <taxon>Mycobacteriales</taxon>
        <taxon>Nocardiaceae</taxon>
        <taxon>Nocardia</taxon>
    </lineage>
</organism>
<dbReference type="Gene3D" id="1.10.10.10">
    <property type="entry name" value="Winged helix-like DNA-binding domain superfamily/Winged helix DNA-binding domain"/>
    <property type="match status" value="1"/>
</dbReference>
<dbReference type="Gene3D" id="3.30.420.40">
    <property type="match status" value="2"/>
</dbReference>
<gene>
    <name evidence="3" type="ORF">KO481_33955</name>
</gene>
<dbReference type="Proteomes" id="UP000733379">
    <property type="component" value="Unassembled WGS sequence"/>
</dbReference>
<proteinExistence type="inferred from homology"/>
<dbReference type="InterPro" id="IPR000835">
    <property type="entry name" value="HTH_MarR-typ"/>
</dbReference>
<evidence type="ECO:0000313" key="4">
    <source>
        <dbReference type="Proteomes" id="UP000733379"/>
    </source>
</evidence>
<evidence type="ECO:0000313" key="3">
    <source>
        <dbReference type="EMBL" id="MBU3066514.1"/>
    </source>
</evidence>
<dbReference type="InterPro" id="IPR000600">
    <property type="entry name" value="ROK"/>
</dbReference>
<dbReference type="PANTHER" id="PTHR18964">
    <property type="entry name" value="ROK (REPRESSOR, ORF, KINASE) FAMILY"/>
    <property type="match status" value="1"/>
</dbReference>
<dbReference type="InterPro" id="IPR043129">
    <property type="entry name" value="ATPase_NBD"/>
</dbReference>
<dbReference type="InterPro" id="IPR036390">
    <property type="entry name" value="WH_DNA-bd_sf"/>
</dbReference>
<sequence length="418" mass="42804">MENSSPAAAPSDSAAVRRRNLGLVLRHIAANGPCARTEIAAATGLSHASVTGLVADLAVRGLVREDGVRHGAGRGRPRRLLRMVAQRALTVAVQISLEQLRVAVADLAGRIVWRESVPHRSAPGVPQDIADAVAAAVRRARAAIAQFPDAELARLVIAMAGPVGVDQTVIAATDFGWLQEVRLGTLIAAALPDADCPLDVINDANAAALAEYHAHPQRPRGLVYIEAGTGIGGGVVLDGRIHTGSHGIAGEPGHMPVALDGPDCSCGARGCLVCYAGPEAVLTAAGLGAVLEQGGLERALARFAAAVDAADPAALAALETAGRALGAAVLAVATLLDVDEVVLGGLLAQWFTHLHPAIDRELSRRRALVPAIEFDVTRALLGEDAILLGVIEFARRAVFSDPATVPPLPADVAAGSAG</sequence>
<evidence type="ECO:0000259" key="2">
    <source>
        <dbReference type="Pfam" id="PF12802"/>
    </source>
</evidence>